<dbReference type="InterPro" id="IPR041715">
    <property type="entry name" value="HisRS-like_core"/>
</dbReference>
<evidence type="ECO:0000256" key="1">
    <source>
        <dbReference type="ARBA" id="ARBA00004496"/>
    </source>
</evidence>
<dbReference type="NCBIfam" id="TIGR00443">
    <property type="entry name" value="hisZ_biosyn_reg"/>
    <property type="match status" value="1"/>
</dbReference>
<proteinExistence type="inferred from homology"/>
<dbReference type="InterPro" id="IPR006195">
    <property type="entry name" value="aa-tRNA-synth_II"/>
</dbReference>
<dbReference type="STRING" id="1123243.SAMN02745190_01033"/>
<evidence type="ECO:0000256" key="5">
    <source>
        <dbReference type="ARBA" id="ARBA00020397"/>
    </source>
</evidence>
<comment type="subunit">
    <text evidence="4 8">Heteromultimer composed of HisG and HisZ subunits.</text>
</comment>
<feature type="binding site" evidence="9">
    <location>
        <position position="132"/>
    </location>
    <ligand>
        <name>L-histidine</name>
        <dbReference type="ChEBI" id="CHEBI:57595"/>
    </ligand>
</feature>
<keyword evidence="11" id="KW-0808">Transferase</keyword>
<protein>
    <recommendedName>
        <fullName evidence="5 8">ATP phosphoribosyltransferase regulatory subunit</fullName>
    </recommendedName>
</protein>
<accession>A0A1M4VYY0</accession>
<comment type="subcellular location">
    <subcellularLocation>
        <location evidence="1 8">Cytoplasm</location>
    </subcellularLocation>
</comment>
<evidence type="ECO:0000256" key="9">
    <source>
        <dbReference type="PIRSR" id="PIRSR001549-1"/>
    </source>
</evidence>
<dbReference type="Gene3D" id="3.30.930.10">
    <property type="entry name" value="Bira Bifunctional Protein, Domain 2"/>
    <property type="match status" value="1"/>
</dbReference>
<organism evidence="11 12">
    <name type="scientific">Schwartzia succinivorans DSM 10502</name>
    <dbReference type="NCBI Taxonomy" id="1123243"/>
    <lineage>
        <taxon>Bacteria</taxon>
        <taxon>Bacillati</taxon>
        <taxon>Bacillota</taxon>
        <taxon>Negativicutes</taxon>
        <taxon>Selenomonadales</taxon>
        <taxon>Selenomonadaceae</taxon>
        <taxon>Schwartzia</taxon>
    </lineage>
</organism>
<feature type="binding site" evidence="9">
    <location>
        <begin position="277"/>
        <end position="278"/>
    </location>
    <ligand>
        <name>L-histidine</name>
        <dbReference type="ChEBI" id="CHEBI:57595"/>
    </ligand>
</feature>
<feature type="binding site" evidence="9">
    <location>
        <position position="273"/>
    </location>
    <ligand>
        <name>L-histidine</name>
        <dbReference type="ChEBI" id="CHEBI:57595"/>
    </ligand>
</feature>
<dbReference type="HAMAP" id="MF_00125">
    <property type="entry name" value="HisZ"/>
    <property type="match status" value="1"/>
</dbReference>
<dbReference type="PIRSF" id="PIRSF001549">
    <property type="entry name" value="His-tRNA_synth"/>
    <property type="match status" value="1"/>
</dbReference>
<dbReference type="InterPro" id="IPR045864">
    <property type="entry name" value="aa-tRNA-synth_II/BPL/LPL"/>
</dbReference>
<name>A0A1M4VYY0_9FIRM</name>
<dbReference type="PANTHER" id="PTHR43707:SF1">
    <property type="entry name" value="HISTIDINE--TRNA LIGASE, MITOCHONDRIAL-RELATED"/>
    <property type="match status" value="1"/>
</dbReference>
<gene>
    <name evidence="8" type="primary">hisZ</name>
    <name evidence="11" type="ORF">SAMN02745190_01033</name>
</gene>
<evidence type="ECO:0000256" key="4">
    <source>
        <dbReference type="ARBA" id="ARBA00011496"/>
    </source>
</evidence>
<evidence type="ECO:0000256" key="7">
    <source>
        <dbReference type="ARBA" id="ARBA00025246"/>
    </source>
</evidence>
<dbReference type="RefSeq" id="WP_407695184.1">
    <property type="nucleotide sequence ID" value="NZ_FQUG01000004.1"/>
</dbReference>
<comment type="function">
    <text evidence="7 8">Required for the first step of histidine biosynthesis. May allow the feedback regulation of ATP phosphoribosyltransferase activity by histidine.</text>
</comment>
<evidence type="ECO:0000256" key="3">
    <source>
        <dbReference type="ARBA" id="ARBA00005539"/>
    </source>
</evidence>
<reference evidence="11 12" key="1">
    <citation type="submission" date="2016-11" db="EMBL/GenBank/DDBJ databases">
        <authorList>
            <person name="Jaros S."/>
            <person name="Januszkiewicz K."/>
            <person name="Wedrychowicz H."/>
        </authorList>
    </citation>
    <scope>NUCLEOTIDE SEQUENCE [LARGE SCALE GENOMIC DNA]</scope>
    <source>
        <strain evidence="11 12">DSM 10502</strain>
    </source>
</reference>
<dbReference type="UniPathway" id="UPA00031">
    <property type="reaction ID" value="UER00006"/>
</dbReference>
<sequence length="395" mass="44776">MKPMLKNSLKIPYGTRDFLPLEAACKRSIESSLMNLFTKWGYDEIVTPSIEYLDTLTIGNGQAIEPHMFKFFDRQNRTLALRHEMTTPIARVVASRMRDAVRPLKFSYVSNVFRYEQAQAGRQCEFYQAGVEFMGPSTAEADAEIIALAIQGLKQCGLENFTVCIGQIEFINGLMSEFNFSDETQINIREALEKRNLVKLHEIIEQTQLPERSKKILSSLPLLHGDKEILKKAWDIACNEQSRRALDNLSAIYQLLESYGVAEFVKFDLGVIRDFDYYTGMVFEIYTPEMGFPLCGGGRYDRMLSDFGAACPSTGFALGIERIMLAVEREGASSETLKKDCFVAYTPGKIKTAIESAQRKRNEGLVVELAPYAMTKEEAEAYQKEKKYASLLYVE</sequence>
<dbReference type="AlphaFoldDB" id="A0A1M4VYY0"/>
<comment type="miscellaneous">
    <text evidence="8">This function is generally fulfilled by the C-terminal part of HisG, which is missing in some bacteria such as this one.</text>
</comment>
<dbReference type="InterPro" id="IPR004516">
    <property type="entry name" value="HisRS/HisZ"/>
</dbReference>
<keyword evidence="8" id="KW-0028">Amino-acid biosynthesis</keyword>
<evidence type="ECO:0000256" key="6">
    <source>
        <dbReference type="ARBA" id="ARBA00022490"/>
    </source>
</evidence>
<evidence type="ECO:0000256" key="2">
    <source>
        <dbReference type="ARBA" id="ARBA00004667"/>
    </source>
</evidence>
<dbReference type="InterPro" id="IPR004517">
    <property type="entry name" value="HisZ"/>
</dbReference>
<evidence type="ECO:0000313" key="12">
    <source>
        <dbReference type="Proteomes" id="UP000184404"/>
    </source>
</evidence>
<feature type="binding site" evidence="9">
    <location>
        <begin position="84"/>
        <end position="86"/>
    </location>
    <ligand>
        <name>L-histidine</name>
        <dbReference type="ChEBI" id="CHEBI:57595"/>
    </ligand>
</feature>
<dbReference type="GO" id="GO:0000105">
    <property type="term" value="P:L-histidine biosynthetic process"/>
    <property type="evidence" value="ECO:0007669"/>
    <property type="project" value="UniProtKB-UniRule"/>
</dbReference>
<dbReference type="SUPFAM" id="SSF55681">
    <property type="entry name" value="Class II aaRS and biotin synthetases"/>
    <property type="match status" value="1"/>
</dbReference>
<feature type="binding site" evidence="9">
    <location>
        <position position="128"/>
    </location>
    <ligand>
        <name>L-histidine</name>
        <dbReference type="ChEBI" id="CHEBI:57595"/>
    </ligand>
</feature>
<dbReference type="PROSITE" id="PS50862">
    <property type="entry name" value="AA_TRNA_LIGASE_II"/>
    <property type="match status" value="1"/>
</dbReference>
<dbReference type="Proteomes" id="UP000184404">
    <property type="component" value="Unassembled WGS sequence"/>
</dbReference>
<dbReference type="EMBL" id="FQUG01000004">
    <property type="protein sequence ID" value="SHE74110.1"/>
    <property type="molecule type" value="Genomic_DNA"/>
</dbReference>
<keyword evidence="6 8" id="KW-0963">Cytoplasm</keyword>
<keyword evidence="8" id="KW-0368">Histidine biosynthesis</keyword>
<dbReference type="GO" id="GO:0005737">
    <property type="term" value="C:cytoplasm"/>
    <property type="evidence" value="ECO:0007669"/>
    <property type="project" value="UniProtKB-SubCell"/>
</dbReference>
<dbReference type="GO" id="GO:0006427">
    <property type="term" value="P:histidyl-tRNA aminoacylation"/>
    <property type="evidence" value="ECO:0007669"/>
    <property type="project" value="TreeGrafter"/>
</dbReference>
<evidence type="ECO:0000313" key="11">
    <source>
        <dbReference type="EMBL" id="SHE74110.1"/>
    </source>
</evidence>
<comment type="pathway">
    <text evidence="2 8">Amino-acid biosynthesis; L-histidine biosynthesis; L-histidine from 5-phospho-alpha-D-ribose 1-diphosphate: step 1/9.</text>
</comment>
<comment type="similarity">
    <text evidence="3 8">Belongs to the class-II aminoacyl-tRNA synthetase family. HisZ subfamily.</text>
</comment>
<dbReference type="CDD" id="cd00773">
    <property type="entry name" value="HisRS-like_core"/>
    <property type="match status" value="1"/>
</dbReference>
<dbReference type="GO" id="GO:0140096">
    <property type="term" value="F:catalytic activity, acting on a protein"/>
    <property type="evidence" value="ECO:0007669"/>
    <property type="project" value="UniProtKB-ARBA"/>
</dbReference>
<feature type="domain" description="Aminoacyl-transfer RNA synthetases class-II family profile" evidence="10">
    <location>
        <begin position="27"/>
        <end position="347"/>
    </location>
</feature>
<dbReference type="Pfam" id="PF13393">
    <property type="entry name" value="tRNA-synt_His"/>
    <property type="match status" value="1"/>
</dbReference>
<keyword evidence="11" id="KW-0328">Glycosyltransferase</keyword>
<dbReference type="GO" id="GO:0004821">
    <property type="term" value="F:histidine-tRNA ligase activity"/>
    <property type="evidence" value="ECO:0007669"/>
    <property type="project" value="TreeGrafter"/>
</dbReference>
<dbReference type="GO" id="GO:0016757">
    <property type="term" value="F:glycosyltransferase activity"/>
    <property type="evidence" value="ECO:0007669"/>
    <property type="project" value="UniProtKB-KW"/>
</dbReference>
<dbReference type="PANTHER" id="PTHR43707">
    <property type="entry name" value="HISTIDYL-TRNA SYNTHETASE"/>
    <property type="match status" value="1"/>
</dbReference>
<feature type="binding site" evidence="9">
    <location>
        <position position="114"/>
    </location>
    <ligand>
        <name>L-histidine</name>
        <dbReference type="ChEBI" id="CHEBI:57595"/>
    </ligand>
</feature>
<evidence type="ECO:0000256" key="8">
    <source>
        <dbReference type="HAMAP-Rule" id="MF_00125"/>
    </source>
</evidence>
<evidence type="ECO:0000259" key="10">
    <source>
        <dbReference type="PROSITE" id="PS50862"/>
    </source>
</evidence>
<keyword evidence="12" id="KW-1185">Reference proteome</keyword>